<dbReference type="CDD" id="cd22359">
    <property type="entry name" value="SfsA-like_bacterial"/>
    <property type="match status" value="1"/>
</dbReference>
<gene>
    <name evidence="1 4" type="primary">sfsA</name>
    <name evidence="4" type="ORF">GCM10022228_00610</name>
</gene>
<evidence type="ECO:0000259" key="3">
    <source>
        <dbReference type="Pfam" id="PF17746"/>
    </source>
</evidence>
<accession>A0ABP7L556</accession>
<proteinExistence type="inferred from homology"/>
<evidence type="ECO:0000313" key="4">
    <source>
        <dbReference type="EMBL" id="GAA3893383.1"/>
    </source>
</evidence>
<dbReference type="PANTHER" id="PTHR30545">
    <property type="entry name" value="SUGAR FERMENTATION STIMULATION PROTEIN A"/>
    <property type="match status" value="1"/>
</dbReference>
<comment type="caution">
    <text evidence="4">The sequence shown here is derived from an EMBL/GenBank/DDBJ whole genome shotgun (WGS) entry which is preliminary data.</text>
</comment>
<organism evidence="4 5">
    <name type="scientific">Halomonas cibimaris</name>
    <dbReference type="NCBI Taxonomy" id="657012"/>
    <lineage>
        <taxon>Bacteria</taxon>
        <taxon>Pseudomonadati</taxon>
        <taxon>Pseudomonadota</taxon>
        <taxon>Gammaproteobacteria</taxon>
        <taxon>Oceanospirillales</taxon>
        <taxon>Halomonadaceae</taxon>
        <taxon>Halomonas</taxon>
    </lineage>
</organism>
<comment type="similarity">
    <text evidence="1">Belongs to the SfsA family.</text>
</comment>
<name>A0ABP7L556_9GAMM</name>
<dbReference type="InterPro" id="IPR005224">
    <property type="entry name" value="SfsA"/>
</dbReference>
<protein>
    <recommendedName>
        <fullName evidence="1">Sugar fermentation stimulation protein homolog</fullName>
    </recommendedName>
</protein>
<dbReference type="NCBIfam" id="TIGR00230">
    <property type="entry name" value="sfsA"/>
    <property type="match status" value="1"/>
</dbReference>
<dbReference type="Proteomes" id="UP001500133">
    <property type="component" value="Unassembled WGS sequence"/>
</dbReference>
<dbReference type="Gene3D" id="2.40.50.580">
    <property type="match status" value="1"/>
</dbReference>
<dbReference type="Pfam" id="PF17746">
    <property type="entry name" value="SfsA_N"/>
    <property type="match status" value="1"/>
</dbReference>
<dbReference type="InterPro" id="IPR040452">
    <property type="entry name" value="SfsA_C"/>
</dbReference>
<evidence type="ECO:0000256" key="1">
    <source>
        <dbReference type="HAMAP-Rule" id="MF_00095"/>
    </source>
</evidence>
<dbReference type="Pfam" id="PF03749">
    <property type="entry name" value="SfsA"/>
    <property type="match status" value="1"/>
</dbReference>
<evidence type="ECO:0000313" key="5">
    <source>
        <dbReference type="Proteomes" id="UP001500133"/>
    </source>
</evidence>
<dbReference type="InterPro" id="IPR041465">
    <property type="entry name" value="SfsA_N"/>
</dbReference>
<sequence>MDRSNTDEKGALPYPLLTRGTLLRRYKRFLADVRLDDGREVVAHCPNTGAMTAVNQPGCRVWVEPNDNPRRKLAWTWELIELPREDGGVDMASVNTGRANRIAEQALGAGLMAPLAGYAKLKREARVDGARLDFVLDDPTRGRAYVEVKQVTLRESDGLGYFPDAVSQRGTRHLHTLARLAGQGHRAVLLFCVAHEGIDSVGAAAHIDPAYAAALADAVACGVEVLAYGVRFSWQHGAPFAVALRRQLGVRL</sequence>
<feature type="domain" description="Sugar fermentation stimulation protein C-terminal" evidence="2">
    <location>
        <begin position="98"/>
        <end position="233"/>
    </location>
</feature>
<dbReference type="HAMAP" id="MF_00095">
    <property type="entry name" value="SfsA"/>
    <property type="match status" value="1"/>
</dbReference>
<reference evidence="5" key="1">
    <citation type="journal article" date="2019" name="Int. J. Syst. Evol. Microbiol.">
        <title>The Global Catalogue of Microorganisms (GCM) 10K type strain sequencing project: providing services to taxonomists for standard genome sequencing and annotation.</title>
        <authorList>
            <consortium name="The Broad Institute Genomics Platform"/>
            <consortium name="The Broad Institute Genome Sequencing Center for Infectious Disease"/>
            <person name="Wu L."/>
            <person name="Ma J."/>
        </authorList>
    </citation>
    <scope>NUCLEOTIDE SEQUENCE [LARGE SCALE GENOMIC DNA]</scope>
    <source>
        <strain evidence="5">JCM 16914</strain>
    </source>
</reference>
<dbReference type="EMBL" id="BAAAZT010000006">
    <property type="protein sequence ID" value="GAA3893383.1"/>
    <property type="molecule type" value="Genomic_DNA"/>
</dbReference>
<dbReference type="Gene3D" id="3.40.1350.60">
    <property type="match status" value="1"/>
</dbReference>
<feature type="domain" description="SfsA N-terminal OB" evidence="3">
    <location>
        <begin position="23"/>
        <end position="83"/>
    </location>
</feature>
<keyword evidence="5" id="KW-1185">Reference proteome</keyword>
<dbReference type="RefSeq" id="WP_344701131.1">
    <property type="nucleotide sequence ID" value="NZ_BAAAZT010000006.1"/>
</dbReference>
<evidence type="ECO:0000259" key="2">
    <source>
        <dbReference type="Pfam" id="PF03749"/>
    </source>
</evidence>
<dbReference type="PANTHER" id="PTHR30545:SF2">
    <property type="entry name" value="SUGAR FERMENTATION STIMULATION PROTEIN A"/>
    <property type="match status" value="1"/>
</dbReference>